<keyword evidence="2" id="KW-0813">Transport</keyword>
<keyword evidence="4 7" id="KW-0067">ATP-binding</keyword>
<sequence length="272" mass="29313">MTHDLLVMDEVSTRYGRGPLALDAVTLKVRAGETVGLVGESGSGKSTLARLALGLLTPDSGTVRFDGHDPYRLRGRAGRRIRARLQFVPQQPRGSLNPALRAGEAVAFALRVHGTPRAERPERVADLFRKVGLDPDLAHRHPQQLSGGQVQRVAVARALATGPELIVCDEPTSALDTTVQARILDLLGELQERLGLAYLFISHDLAVVRRLAHRVVVLRAGRVVEENTTAALWHAPRDPYTRALLAADGDSPEPPAPARTDRPAPVGEPSAP</sequence>
<dbReference type="InterPro" id="IPR003439">
    <property type="entry name" value="ABC_transporter-like_ATP-bd"/>
</dbReference>
<dbReference type="InterPro" id="IPR003593">
    <property type="entry name" value="AAA+_ATPase"/>
</dbReference>
<dbReference type="RefSeq" id="WP_190046702.1">
    <property type="nucleotide sequence ID" value="NZ_BMVS01000012.1"/>
</dbReference>
<dbReference type="GO" id="GO:0005524">
    <property type="term" value="F:ATP binding"/>
    <property type="evidence" value="ECO:0007669"/>
    <property type="project" value="UniProtKB-KW"/>
</dbReference>
<comment type="caution">
    <text evidence="7">The sequence shown here is derived from an EMBL/GenBank/DDBJ whole genome shotgun (WGS) entry which is preliminary data.</text>
</comment>
<dbReference type="Gene3D" id="3.40.50.300">
    <property type="entry name" value="P-loop containing nucleotide triphosphate hydrolases"/>
    <property type="match status" value="1"/>
</dbReference>
<protein>
    <submittedName>
        <fullName evidence="7">ABC transporter ATP-binding protein</fullName>
    </submittedName>
</protein>
<dbReference type="Pfam" id="PF00005">
    <property type="entry name" value="ABC_tran"/>
    <property type="match status" value="1"/>
</dbReference>
<feature type="domain" description="ABC transporter" evidence="6">
    <location>
        <begin position="6"/>
        <end position="245"/>
    </location>
</feature>
<accession>A0ABW9IPX5</accession>
<dbReference type="CDD" id="cd03257">
    <property type="entry name" value="ABC_NikE_OppD_transporters"/>
    <property type="match status" value="1"/>
</dbReference>
<reference evidence="7 8" key="1">
    <citation type="submission" date="2024-12" db="EMBL/GenBank/DDBJ databases">
        <title>Forecasting of Potato common scab and diversities of Pathogenic streptomyces spp. in china.</title>
        <authorList>
            <person name="Handique U."/>
            <person name="Wu J."/>
        </authorList>
    </citation>
    <scope>NUCLEOTIDE SEQUENCE [LARGE SCALE GENOMIC DNA]</scope>
    <source>
        <strain evidence="7 8">ZRIMU1585</strain>
    </source>
</reference>
<name>A0ABW9IPX5_STRGJ</name>
<dbReference type="GeneID" id="301205921"/>
<dbReference type="EMBL" id="JBJVNE010000012">
    <property type="protein sequence ID" value="MFM9649168.1"/>
    <property type="molecule type" value="Genomic_DNA"/>
</dbReference>
<evidence type="ECO:0000259" key="6">
    <source>
        <dbReference type="PROSITE" id="PS50893"/>
    </source>
</evidence>
<dbReference type="SMART" id="SM00382">
    <property type="entry name" value="AAA"/>
    <property type="match status" value="1"/>
</dbReference>
<dbReference type="InterPro" id="IPR027417">
    <property type="entry name" value="P-loop_NTPase"/>
</dbReference>
<dbReference type="PROSITE" id="PS50893">
    <property type="entry name" value="ABC_TRANSPORTER_2"/>
    <property type="match status" value="1"/>
</dbReference>
<dbReference type="PANTHER" id="PTHR43776:SF7">
    <property type="entry name" value="D,D-DIPEPTIDE TRANSPORT ATP-BINDING PROTEIN DDPF-RELATED"/>
    <property type="match status" value="1"/>
</dbReference>
<evidence type="ECO:0000313" key="7">
    <source>
        <dbReference type="EMBL" id="MFM9649168.1"/>
    </source>
</evidence>
<proteinExistence type="inferred from homology"/>
<keyword evidence="3" id="KW-0547">Nucleotide-binding</keyword>
<evidence type="ECO:0000256" key="4">
    <source>
        <dbReference type="ARBA" id="ARBA00022840"/>
    </source>
</evidence>
<comment type="similarity">
    <text evidence="1">Belongs to the ABC transporter superfamily.</text>
</comment>
<evidence type="ECO:0000256" key="3">
    <source>
        <dbReference type="ARBA" id="ARBA00022741"/>
    </source>
</evidence>
<dbReference type="Proteomes" id="UP001631993">
    <property type="component" value="Unassembled WGS sequence"/>
</dbReference>
<evidence type="ECO:0000256" key="5">
    <source>
        <dbReference type="SAM" id="MobiDB-lite"/>
    </source>
</evidence>
<gene>
    <name evidence="7" type="ORF">ACKI1S_23850</name>
</gene>
<keyword evidence="8" id="KW-1185">Reference proteome</keyword>
<evidence type="ECO:0000256" key="1">
    <source>
        <dbReference type="ARBA" id="ARBA00005417"/>
    </source>
</evidence>
<dbReference type="PANTHER" id="PTHR43776">
    <property type="entry name" value="TRANSPORT ATP-BINDING PROTEIN"/>
    <property type="match status" value="1"/>
</dbReference>
<dbReference type="InterPro" id="IPR050319">
    <property type="entry name" value="ABC_transp_ATP-bind"/>
</dbReference>
<evidence type="ECO:0000256" key="2">
    <source>
        <dbReference type="ARBA" id="ARBA00022448"/>
    </source>
</evidence>
<evidence type="ECO:0000313" key="8">
    <source>
        <dbReference type="Proteomes" id="UP001631993"/>
    </source>
</evidence>
<organism evidence="7 8">
    <name type="scientific">Streptomyces galilaeus</name>
    <dbReference type="NCBI Taxonomy" id="33899"/>
    <lineage>
        <taxon>Bacteria</taxon>
        <taxon>Bacillati</taxon>
        <taxon>Actinomycetota</taxon>
        <taxon>Actinomycetes</taxon>
        <taxon>Kitasatosporales</taxon>
        <taxon>Streptomycetaceae</taxon>
        <taxon>Streptomyces</taxon>
    </lineage>
</organism>
<feature type="region of interest" description="Disordered" evidence="5">
    <location>
        <begin position="243"/>
        <end position="272"/>
    </location>
</feature>
<dbReference type="SUPFAM" id="SSF52540">
    <property type="entry name" value="P-loop containing nucleoside triphosphate hydrolases"/>
    <property type="match status" value="1"/>
</dbReference>